<dbReference type="Gene3D" id="3.40.50.1820">
    <property type="entry name" value="alpha/beta hydrolase"/>
    <property type="match status" value="1"/>
</dbReference>
<dbReference type="InterPro" id="IPR000719">
    <property type="entry name" value="Prot_kinase_dom"/>
</dbReference>
<dbReference type="Gene3D" id="1.10.3020.10">
    <property type="entry name" value="alpha-amino acid ester hydrolase ( Helical cap domain)"/>
    <property type="match status" value="1"/>
</dbReference>
<sequence>MQLPAIDIIYHEPITLSDGTVLSAMIWLPKNAKSHPVPAILEYLPYRKRDMTAVRDAMNHPYVAAHGYACVRVDMRGTGDSQGILRGEYLPQEQDDALEILKWIAAQDWCAGSIGMIGISWGGFNGLQVAARRPPELKAVISICSTDMRYDDDIHYMGGCILTENLTWAASMFSINSSPPDPALVGDQWRDLWLKRLESGGLFAEEWHQHQRRDDFWKHASIGENYSSIQCPVYLVGGWMDPYTNTIFRMLENLKVPRKGLVGPWGHKYPNFGYPGPQIGFLQESIRWWDKWLKGSETGIMHEPMLRCYLQDPTPPAPYMEDRPGRWVAEDSWSDSKPCLLRLGLSPGQLLTGKPTSNEKLEICSPQTVGFAGGRWLVFGVEGEGPGDQRLEAGGSLLFDSQILTEPLDFLGAPVLKLRIASDKANALIAATLSEVLPNGAATKVSHGVLNLTHRHGHEDVRPLEPRKFYDITLKLNHFGQRIGTGSRLRLALSSTCFPLVWPSPEITTLTIDCAHSTLDLPERGDNPQDSYLKPFKPAINGSLSQTELRPAKHRNYVTNDWDSGETALCVDWDDGMWEVNETGWRYGWWTGLKSSVKPDDPLSAEVEQRFVRDFERDDIVIKTKGWTKMKMTKTDMIITARLDAYENGKTVFGRDFSFTIPRDNAGALSDEILDAVVEAGRDEFDHLAPPSASGETSSQCLHTLLFPKEYYFSFRTLNCKAEVLRQDSGVKQDAVLVGQSGLPFHLNKDKDCNLPIYSTKDIHAVEDLRNAGFIAHVMVDGKKMCSKVGYSKGEDSAQRELDCLWKITTSPHAAAIQVPKILGLITTPENGKTIGFLEKYIPVSETWELSTLGSIEDVSAIDESRRKKWASQVRDNVDLLHKTRITWGDGKASNVLIHRETDDAWIIDFGGGWTEGWVDKPLSGTITGDEMTVKKIFGYLQVLY</sequence>
<dbReference type="Pfam" id="PF02129">
    <property type="entry name" value="Peptidase_S15"/>
    <property type="match status" value="1"/>
</dbReference>
<proteinExistence type="predicted"/>
<evidence type="ECO:0000256" key="1">
    <source>
        <dbReference type="ARBA" id="ARBA00022801"/>
    </source>
</evidence>
<dbReference type="InterPro" id="IPR000383">
    <property type="entry name" value="Xaa-Pro-like_dom"/>
</dbReference>
<dbReference type="Pfam" id="PF08530">
    <property type="entry name" value="PepX_C"/>
    <property type="match status" value="1"/>
</dbReference>
<evidence type="ECO:0000259" key="3">
    <source>
        <dbReference type="PROSITE" id="PS50011"/>
    </source>
</evidence>
<dbReference type="InterPro" id="IPR050585">
    <property type="entry name" value="Xaa-Pro_dipeptidyl-ppase/CocE"/>
</dbReference>
<dbReference type="GO" id="GO:0005524">
    <property type="term" value="F:ATP binding"/>
    <property type="evidence" value="ECO:0007669"/>
    <property type="project" value="InterPro"/>
</dbReference>
<evidence type="ECO:0000256" key="2">
    <source>
        <dbReference type="ARBA" id="ARBA00023170"/>
    </source>
</evidence>
<accession>A0A8H5ECJ9</accession>
<dbReference type="InterPro" id="IPR029058">
    <property type="entry name" value="AB_hydrolase_fold"/>
</dbReference>
<name>A0A8H5ECJ9_FUSOX</name>
<dbReference type="InterPro" id="IPR013736">
    <property type="entry name" value="Xaa-Pro_dipept_C"/>
</dbReference>
<protein>
    <recommendedName>
        <fullName evidence="3">Protein kinase domain-containing protein</fullName>
    </recommendedName>
</protein>
<dbReference type="Gene3D" id="3.30.200.20">
    <property type="entry name" value="Phosphorylase Kinase, domain 1"/>
    <property type="match status" value="1"/>
</dbReference>
<comment type="caution">
    <text evidence="4">The sequence shown here is derived from an EMBL/GenBank/DDBJ whole genome shotgun (WGS) entry which is preliminary data.</text>
</comment>
<dbReference type="SUPFAM" id="SSF56112">
    <property type="entry name" value="Protein kinase-like (PK-like)"/>
    <property type="match status" value="1"/>
</dbReference>
<feature type="domain" description="Protein kinase" evidence="3">
    <location>
        <begin position="730"/>
        <end position="945"/>
    </location>
</feature>
<dbReference type="GO" id="GO:0008239">
    <property type="term" value="F:dipeptidyl-peptidase activity"/>
    <property type="evidence" value="ECO:0007669"/>
    <property type="project" value="InterPro"/>
</dbReference>
<dbReference type="PROSITE" id="PS50011">
    <property type="entry name" value="PROTEIN_KINASE_DOM"/>
    <property type="match status" value="1"/>
</dbReference>
<keyword evidence="2" id="KW-0675">Receptor</keyword>
<evidence type="ECO:0000313" key="5">
    <source>
        <dbReference type="Proteomes" id="UP000558688"/>
    </source>
</evidence>
<dbReference type="Gene3D" id="2.60.120.260">
    <property type="entry name" value="Galactose-binding domain-like"/>
    <property type="match status" value="1"/>
</dbReference>
<dbReference type="SUPFAM" id="SSF49785">
    <property type="entry name" value="Galactose-binding domain-like"/>
    <property type="match status" value="1"/>
</dbReference>
<dbReference type="InterPro" id="IPR005674">
    <property type="entry name" value="CocE/Ser_esterase"/>
</dbReference>
<dbReference type="Proteomes" id="UP000558688">
    <property type="component" value="Unassembled WGS sequence"/>
</dbReference>
<dbReference type="InterPro" id="IPR008979">
    <property type="entry name" value="Galactose-bd-like_sf"/>
</dbReference>
<dbReference type="PANTHER" id="PTHR43056:SF10">
    <property type="entry name" value="COCE_NOND FAMILY, PUTATIVE (AFU_ORTHOLOGUE AFUA_7G00600)-RELATED"/>
    <property type="match status" value="1"/>
</dbReference>
<dbReference type="EMBL" id="JAAFOW010003222">
    <property type="protein sequence ID" value="KAF5255364.1"/>
    <property type="molecule type" value="Genomic_DNA"/>
</dbReference>
<gene>
    <name evidence="4" type="ORF">FOXYS1_14236</name>
</gene>
<keyword evidence="1" id="KW-0378">Hydrolase</keyword>
<dbReference type="GO" id="GO:0004672">
    <property type="term" value="F:protein kinase activity"/>
    <property type="evidence" value="ECO:0007669"/>
    <property type="project" value="InterPro"/>
</dbReference>
<dbReference type="Gene3D" id="1.10.510.10">
    <property type="entry name" value="Transferase(Phosphotransferase) domain 1"/>
    <property type="match status" value="1"/>
</dbReference>
<organism evidence="4 5">
    <name type="scientific">Fusarium oxysporum</name>
    <name type="common">Fusarium vascular wilt</name>
    <dbReference type="NCBI Taxonomy" id="5507"/>
    <lineage>
        <taxon>Eukaryota</taxon>
        <taxon>Fungi</taxon>
        <taxon>Dikarya</taxon>
        <taxon>Ascomycota</taxon>
        <taxon>Pezizomycotina</taxon>
        <taxon>Sordariomycetes</taxon>
        <taxon>Hypocreomycetidae</taxon>
        <taxon>Hypocreales</taxon>
        <taxon>Nectriaceae</taxon>
        <taxon>Fusarium</taxon>
        <taxon>Fusarium oxysporum species complex</taxon>
    </lineage>
</organism>
<dbReference type="SUPFAM" id="SSF53474">
    <property type="entry name" value="alpha/beta-Hydrolases"/>
    <property type="match status" value="1"/>
</dbReference>
<dbReference type="InterPro" id="IPR011009">
    <property type="entry name" value="Kinase-like_dom_sf"/>
</dbReference>
<dbReference type="PANTHER" id="PTHR43056">
    <property type="entry name" value="PEPTIDASE S9 PROLYL OLIGOPEPTIDASE"/>
    <property type="match status" value="1"/>
</dbReference>
<dbReference type="NCBIfam" id="TIGR00976">
    <property type="entry name" value="CocE_NonD"/>
    <property type="match status" value="1"/>
</dbReference>
<evidence type="ECO:0000313" key="4">
    <source>
        <dbReference type="EMBL" id="KAF5255364.1"/>
    </source>
</evidence>
<dbReference type="SMART" id="SM00939">
    <property type="entry name" value="PepX_C"/>
    <property type="match status" value="1"/>
</dbReference>
<dbReference type="AlphaFoldDB" id="A0A8H5ECJ9"/>
<reference evidence="4" key="1">
    <citation type="submission" date="2020-02" db="EMBL/GenBank/DDBJ databases">
        <title>Identification and distribution of gene clusters putatively required for synthesis of sphingolipid metabolism inhibitors in phylogenetically diverse species of the filamentous fungus Fusarium.</title>
        <authorList>
            <person name="Kim H.-S."/>
            <person name="Busman M."/>
            <person name="Brown D.W."/>
            <person name="Divon H."/>
            <person name="Uhlig S."/>
            <person name="Proctor R.H."/>
        </authorList>
    </citation>
    <scope>NUCLEOTIDE SEQUENCE [LARGE SCALE GENOMIC DNA]</scope>
    <source>
        <strain evidence="4">NRRL 39464</strain>
    </source>
</reference>